<dbReference type="AlphaFoldDB" id="A0A5P1FLE6"/>
<sequence length="468" mass="53156">WTTTNLKELGVQISIPKAARLVLNGLRKKGFEVYLVGGCVRDVIMKRPPKDFDVLTTAELREVKQIFSRCEIVGKRFPICHVHVNDSIIEVSSFSTCGRKSINDLNYSLRPPDCDDHDYLRWRNCLRRDFTINGLMLNPFSNRVHDYFGGIKDLKKAKVQTVIPPRLSFTEDCARILRAIRVAARLDFNFSRETAHSIVDLANSVLRLDKGRLLMEINYMFAYGSAQSSLRMLWRFGLLELLLPIQAAYFASQGFRRRDKRTNMLLALFSNLDSHLAPDRPCHNSLWIALLAFHQALVQKPQDPLVIAVFIFALSNGGDLTEAIKIAKAKTHPPDVSFPELLQPQEWCTDEELVNEVLDLASSMNTALSSMTDEYHVAKAMARYPQAPFSDLVFIPLQSYLSVCRVFECVGRKTKESGYEGRRRHKLNYSNLASGSLPDVRFALSQVVLDTLYPPKPKNVSCEDLPED</sequence>
<dbReference type="GO" id="GO:0016779">
    <property type="term" value="F:nucleotidyltransferase activity"/>
    <property type="evidence" value="ECO:0007669"/>
    <property type="project" value="InterPro"/>
</dbReference>
<dbReference type="Gramene" id="ONK78237">
    <property type="protein sequence ID" value="ONK78237"/>
    <property type="gene ID" value="A4U43_C02F16080"/>
</dbReference>
<evidence type="ECO:0000256" key="4">
    <source>
        <dbReference type="RuleBase" id="RU003953"/>
    </source>
</evidence>
<reference evidence="8" key="1">
    <citation type="journal article" date="2017" name="Nat. Commun.">
        <title>The asparagus genome sheds light on the origin and evolution of a young Y chromosome.</title>
        <authorList>
            <person name="Harkess A."/>
            <person name="Zhou J."/>
            <person name="Xu C."/>
            <person name="Bowers J.E."/>
            <person name="Van der Hulst R."/>
            <person name="Ayyampalayam S."/>
            <person name="Mercati F."/>
            <person name="Riccardi P."/>
            <person name="McKain M.R."/>
            <person name="Kakrana A."/>
            <person name="Tang H."/>
            <person name="Ray J."/>
            <person name="Groenendijk J."/>
            <person name="Arikit S."/>
            <person name="Mathioni S.M."/>
            <person name="Nakano M."/>
            <person name="Shan H."/>
            <person name="Telgmann-Rauber A."/>
            <person name="Kanno A."/>
            <person name="Yue Z."/>
            <person name="Chen H."/>
            <person name="Li W."/>
            <person name="Chen Y."/>
            <person name="Xu X."/>
            <person name="Zhang Y."/>
            <person name="Luo S."/>
            <person name="Chen H."/>
            <person name="Gao J."/>
            <person name="Mao Z."/>
            <person name="Pires J.C."/>
            <person name="Luo M."/>
            <person name="Kudrna D."/>
            <person name="Wing R.A."/>
            <person name="Meyers B.C."/>
            <person name="Yi K."/>
            <person name="Kong H."/>
            <person name="Lavrijsen P."/>
            <person name="Sunseri F."/>
            <person name="Falavigna A."/>
            <person name="Ye Y."/>
            <person name="Leebens-Mack J.H."/>
            <person name="Chen G."/>
        </authorList>
    </citation>
    <scope>NUCLEOTIDE SEQUENCE [LARGE SCALE GENOMIC DNA]</scope>
    <source>
        <strain evidence="8">cv. DH0086</strain>
    </source>
</reference>
<dbReference type="PANTHER" id="PTHR43051">
    <property type="entry name" value="POLYNUCLEOTIDE ADENYLYLTRANSFERASE FAMILY PROTEIN"/>
    <property type="match status" value="1"/>
</dbReference>
<dbReference type="Gene3D" id="3.30.460.10">
    <property type="entry name" value="Beta Polymerase, domain 2"/>
    <property type="match status" value="1"/>
</dbReference>
<keyword evidence="4" id="KW-0694">RNA-binding</keyword>
<dbReference type="CDD" id="cd05398">
    <property type="entry name" value="NT_ClassII-CCAase"/>
    <property type="match status" value="1"/>
</dbReference>
<name>A0A5P1FLE6_ASPOF</name>
<evidence type="ECO:0000313" key="7">
    <source>
        <dbReference type="EMBL" id="ONK78237.1"/>
    </source>
</evidence>
<organism evidence="7 8">
    <name type="scientific">Asparagus officinalis</name>
    <name type="common">Garden asparagus</name>
    <dbReference type="NCBI Taxonomy" id="4686"/>
    <lineage>
        <taxon>Eukaryota</taxon>
        <taxon>Viridiplantae</taxon>
        <taxon>Streptophyta</taxon>
        <taxon>Embryophyta</taxon>
        <taxon>Tracheophyta</taxon>
        <taxon>Spermatophyta</taxon>
        <taxon>Magnoliopsida</taxon>
        <taxon>Liliopsida</taxon>
        <taxon>Asparagales</taxon>
        <taxon>Asparagaceae</taxon>
        <taxon>Asparagoideae</taxon>
        <taxon>Asparagus</taxon>
    </lineage>
</organism>
<dbReference type="InterPro" id="IPR032828">
    <property type="entry name" value="PolyA_RNA-bd"/>
</dbReference>
<dbReference type="InterPro" id="IPR052191">
    <property type="entry name" value="tRNA_ntf/polyA_polymerase_I"/>
</dbReference>
<evidence type="ECO:0000256" key="3">
    <source>
        <dbReference type="ARBA" id="ARBA00022741"/>
    </source>
</evidence>
<feature type="non-terminal residue" evidence="7">
    <location>
        <position position="1"/>
    </location>
</feature>
<dbReference type="InterPro" id="IPR002646">
    <property type="entry name" value="PolA_pol_head_dom"/>
</dbReference>
<evidence type="ECO:0000259" key="5">
    <source>
        <dbReference type="Pfam" id="PF01743"/>
    </source>
</evidence>
<dbReference type="Pfam" id="PF01743">
    <property type="entry name" value="PolyA_pol"/>
    <property type="match status" value="1"/>
</dbReference>
<dbReference type="PANTHER" id="PTHR43051:SF2">
    <property type="entry name" value="POLYNUCLEOTIDE ADENYLYLTRANSFERASE FAMILY PROTEIN-RELATED"/>
    <property type="match status" value="1"/>
</dbReference>
<accession>A0A5P1FLE6</accession>
<evidence type="ECO:0000256" key="1">
    <source>
        <dbReference type="ARBA" id="ARBA00007265"/>
    </source>
</evidence>
<evidence type="ECO:0000256" key="2">
    <source>
        <dbReference type="ARBA" id="ARBA00022679"/>
    </source>
</evidence>
<dbReference type="GO" id="GO:0000166">
    <property type="term" value="F:nucleotide binding"/>
    <property type="evidence" value="ECO:0007669"/>
    <property type="project" value="UniProtKB-KW"/>
</dbReference>
<keyword evidence="3" id="KW-0547">Nucleotide-binding</keyword>
<dbReference type="GO" id="GO:0001680">
    <property type="term" value="P:tRNA 3'-terminal CCA addition"/>
    <property type="evidence" value="ECO:0007669"/>
    <property type="project" value="UniProtKB-ARBA"/>
</dbReference>
<feature type="domain" description="Poly A polymerase head" evidence="5">
    <location>
        <begin position="33"/>
        <end position="159"/>
    </location>
</feature>
<comment type="similarity">
    <text evidence="1 4">Belongs to the tRNA nucleotidyltransferase/poly(A) polymerase family.</text>
</comment>
<dbReference type="Proteomes" id="UP000243459">
    <property type="component" value="Chromosome 2"/>
</dbReference>
<proteinExistence type="inferred from homology"/>
<dbReference type="OMA" id="KLIECVQ"/>
<evidence type="ECO:0000313" key="8">
    <source>
        <dbReference type="Proteomes" id="UP000243459"/>
    </source>
</evidence>
<dbReference type="GO" id="GO:0003723">
    <property type="term" value="F:RNA binding"/>
    <property type="evidence" value="ECO:0007669"/>
    <property type="project" value="UniProtKB-KW"/>
</dbReference>
<evidence type="ECO:0008006" key="9">
    <source>
        <dbReference type="Google" id="ProtNLM"/>
    </source>
</evidence>
<keyword evidence="2 4" id="KW-0808">Transferase</keyword>
<dbReference type="SUPFAM" id="SSF81301">
    <property type="entry name" value="Nucleotidyltransferase"/>
    <property type="match status" value="1"/>
</dbReference>
<dbReference type="InterPro" id="IPR043519">
    <property type="entry name" value="NT_sf"/>
</dbReference>
<dbReference type="SUPFAM" id="SSF81891">
    <property type="entry name" value="Poly A polymerase C-terminal region-like"/>
    <property type="match status" value="1"/>
</dbReference>
<dbReference type="Gene3D" id="1.10.3090.10">
    <property type="entry name" value="cca-adding enzyme, domain 2"/>
    <property type="match status" value="1"/>
</dbReference>
<dbReference type="Pfam" id="PF12627">
    <property type="entry name" value="PolyA_pol_RNAbd"/>
    <property type="match status" value="1"/>
</dbReference>
<evidence type="ECO:0000259" key="6">
    <source>
        <dbReference type="Pfam" id="PF12627"/>
    </source>
</evidence>
<keyword evidence="8" id="KW-1185">Reference proteome</keyword>
<gene>
    <name evidence="7" type="ORF">A4U43_C02F16080</name>
</gene>
<feature type="domain" description="tRNA nucleotidyltransferase/poly(A) polymerase RNA and SrmB- binding" evidence="6">
    <location>
        <begin position="187"/>
        <end position="248"/>
    </location>
</feature>
<protein>
    <recommendedName>
        <fullName evidence="9">Poly A polymerase head domain-containing protein</fullName>
    </recommendedName>
</protein>
<dbReference type="EMBL" id="CM007382">
    <property type="protein sequence ID" value="ONK78237.1"/>
    <property type="molecule type" value="Genomic_DNA"/>
</dbReference>